<reference evidence="10 11" key="1">
    <citation type="submission" date="2017-06" db="EMBL/GenBank/DDBJ databases">
        <title>Complete Genome Sequence of the Soil Carbazole-Degrading Bacterium Nocardioides aromaticivorans IC177.</title>
        <authorList>
            <person name="Vejarano F."/>
            <person name="Suzuki-Minakuchi C."/>
            <person name="Ohtsubo Y."/>
            <person name="Tsuda M."/>
            <person name="Okada K."/>
            <person name="Nojiri H."/>
        </authorList>
    </citation>
    <scope>NUCLEOTIDE SEQUENCE [LARGE SCALE GENOMIC DNA]</scope>
    <source>
        <strain evidence="10 11">IC177</strain>
    </source>
</reference>
<evidence type="ECO:0000313" key="10">
    <source>
        <dbReference type="EMBL" id="QSR25395.1"/>
    </source>
</evidence>
<evidence type="ECO:0000259" key="9">
    <source>
        <dbReference type="PROSITE" id="PS50011"/>
    </source>
</evidence>
<feature type="region of interest" description="Disordered" evidence="8">
    <location>
        <begin position="1"/>
        <end position="28"/>
    </location>
</feature>
<dbReference type="Proteomes" id="UP000662818">
    <property type="component" value="Chromosome"/>
</dbReference>
<dbReference type="PROSITE" id="PS00109">
    <property type="entry name" value="PROTEIN_KINASE_TYR"/>
    <property type="match status" value="1"/>
</dbReference>
<evidence type="ECO:0000256" key="3">
    <source>
        <dbReference type="ARBA" id="ARBA00022679"/>
    </source>
</evidence>
<dbReference type="InterPro" id="IPR011009">
    <property type="entry name" value="Kinase-like_dom_sf"/>
</dbReference>
<dbReference type="EC" id="2.7.11.1" evidence="1"/>
<keyword evidence="2" id="KW-0723">Serine/threonine-protein kinase</keyword>
<dbReference type="PROSITE" id="PS00107">
    <property type="entry name" value="PROTEIN_KINASE_ATP"/>
    <property type="match status" value="1"/>
</dbReference>
<protein>
    <recommendedName>
        <fullName evidence="1">non-specific serine/threonine protein kinase</fullName>
        <ecNumber evidence="1">2.7.11.1</ecNumber>
    </recommendedName>
</protein>
<evidence type="ECO:0000256" key="1">
    <source>
        <dbReference type="ARBA" id="ARBA00012513"/>
    </source>
</evidence>
<dbReference type="PANTHER" id="PTHR43289:SF6">
    <property type="entry name" value="SERINE_THREONINE-PROTEIN KINASE NEKL-3"/>
    <property type="match status" value="1"/>
</dbReference>
<keyword evidence="11" id="KW-1185">Reference proteome</keyword>
<feature type="region of interest" description="Disordered" evidence="8">
    <location>
        <begin position="546"/>
        <end position="575"/>
    </location>
</feature>
<feature type="compositionally biased region" description="Basic and acidic residues" evidence="8">
    <location>
        <begin position="550"/>
        <end position="575"/>
    </location>
</feature>
<dbReference type="Gene3D" id="1.10.510.10">
    <property type="entry name" value="Transferase(Phosphotransferase) domain 1"/>
    <property type="match status" value="1"/>
</dbReference>
<dbReference type="InterPro" id="IPR008266">
    <property type="entry name" value="Tyr_kinase_AS"/>
</dbReference>
<dbReference type="InterPro" id="IPR017441">
    <property type="entry name" value="Protein_kinase_ATP_BS"/>
</dbReference>
<name>A0ABX7PHZ1_9ACTN</name>
<sequence length="575" mass="58839">MGNGGVRGRAGENTGRRSRSVGRRTSRDRIRTWGAEMADAGPAVVGGYELVGRVGTGSTATVWKARDPGLGRDVALKQVPAAAVEGLRAEAARLAQLDDPHVVQVFGFVEEAGAAYLVVEWIDGATLAEVLAAGGRLSVPQALGVVRGALLGLAHAHARGIVHGDVSASNVLVDVAGTSRLIDFGVGGSTPAYRAPEAARGETLSPAADVYAAAAVLVHLLTGQLDPGAAPAVDRADSGLRPVLATALAPEPEARYPDAAAFLAALEEAAERTYGPAWWTTAGVGGMVAPVVAAVAPLGGGAAGGITAATVLSPVAPSLASGLGAAAVTTSRRAPTKLLAGVGALVLLGAAGATAIAVTNGDDEKSAGGAGSSPTKEAFAPVVDAVPSGEYTFRAVVTKTDDKTWLKVGDEITRIWTLTPTCDEDACTGSITSTSGSEFESAWDGATLQQRTPAGDSTWVGDCQDDDGTKTGKVTVRQQQTPRDVTLTPTGPVDEDSGLPAELTGSYQFSETIIKYAAISGPSRPRDCPWEGNQKVTHTATYEVTLTRGADPEVVKSEEERVQQEKKQAEQQETP</sequence>
<evidence type="ECO:0000256" key="7">
    <source>
        <dbReference type="PROSITE-ProRule" id="PRU10141"/>
    </source>
</evidence>
<evidence type="ECO:0000256" key="2">
    <source>
        <dbReference type="ARBA" id="ARBA00022527"/>
    </source>
</evidence>
<evidence type="ECO:0000313" key="11">
    <source>
        <dbReference type="Proteomes" id="UP000662818"/>
    </source>
</evidence>
<evidence type="ECO:0000256" key="6">
    <source>
        <dbReference type="ARBA" id="ARBA00022840"/>
    </source>
</evidence>
<keyword evidence="4 7" id="KW-0547">Nucleotide-binding</keyword>
<feature type="domain" description="Protein kinase" evidence="9">
    <location>
        <begin position="48"/>
        <end position="406"/>
    </location>
</feature>
<dbReference type="Pfam" id="PF00069">
    <property type="entry name" value="Pkinase"/>
    <property type="match status" value="1"/>
</dbReference>
<evidence type="ECO:0000256" key="4">
    <source>
        <dbReference type="ARBA" id="ARBA00022741"/>
    </source>
</evidence>
<feature type="binding site" evidence="7">
    <location>
        <position position="77"/>
    </location>
    <ligand>
        <name>ATP</name>
        <dbReference type="ChEBI" id="CHEBI:30616"/>
    </ligand>
</feature>
<evidence type="ECO:0000256" key="8">
    <source>
        <dbReference type="SAM" id="MobiDB-lite"/>
    </source>
</evidence>
<evidence type="ECO:0000256" key="5">
    <source>
        <dbReference type="ARBA" id="ARBA00022777"/>
    </source>
</evidence>
<dbReference type="CDD" id="cd14014">
    <property type="entry name" value="STKc_PknB_like"/>
    <property type="match status" value="1"/>
</dbReference>
<accession>A0ABX7PHZ1</accession>
<dbReference type="Gene3D" id="3.30.200.20">
    <property type="entry name" value="Phosphorylase Kinase, domain 1"/>
    <property type="match status" value="1"/>
</dbReference>
<dbReference type="InterPro" id="IPR000719">
    <property type="entry name" value="Prot_kinase_dom"/>
</dbReference>
<dbReference type="EMBL" id="CP022295">
    <property type="protein sequence ID" value="QSR25395.1"/>
    <property type="molecule type" value="Genomic_DNA"/>
</dbReference>
<gene>
    <name evidence="10" type="ORF">CFH99_07125</name>
</gene>
<keyword evidence="3" id="KW-0808">Transferase</keyword>
<proteinExistence type="predicted"/>
<organism evidence="10 11">
    <name type="scientific">Nocardioides aromaticivorans</name>
    <dbReference type="NCBI Taxonomy" id="200618"/>
    <lineage>
        <taxon>Bacteria</taxon>
        <taxon>Bacillati</taxon>
        <taxon>Actinomycetota</taxon>
        <taxon>Actinomycetes</taxon>
        <taxon>Propionibacteriales</taxon>
        <taxon>Nocardioidaceae</taxon>
        <taxon>Nocardioides</taxon>
    </lineage>
</organism>
<dbReference type="PANTHER" id="PTHR43289">
    <property type="entry name" value="MITOGEN-ACTIVATED PROTEIN KINASE KINASE KINASE 20-RELATED"/>
    <property type="match status" value="1"/>
</dbReference>
<keyword evidence="5" id="KW-0418">Kinase</keyword>
<dbReference type="SUPFAM" id="SSF56112">
    <property type="entry name" value="Protein kinase-like (PK-like)"/>
    <property type="match status" value="1"/>
</dbReference>
<keyword evidence="6 7" id="KW-0067">ATP-binding</keyword>
<dbReference type="PROSITE" id="PS50011">
    <property type="entry name" value="PROTEIN_KINASE_DOM"/>
    <property type="match status" value="1"/>
</dbReference>